<sequence length="203" mass="22779">SCYKRDLISPERSPIKLSKERARQHWQPATEKEISALRAVNGALGEAQCFSSASGIAEWCMLILSDKGEPLDLLRSVFRNARYQLADEKEEMQLVRDILARMEAQGTPMPPALWSSGHLGAMSDGSKRLRDQDDFPSSEDELLGEKCTGRTSEDFELIRDAPKSSVESVEKWGATICALPEVKEEAPTYHEIGTLSKFKEYRN</sequence>
<dbReference type="EMBL" id="CAMXCT020001342">
    <property type="protein sequence ID" value="CAL1142563.1"/>
    <property type="molecule type" value="Genomic_DNA"/>
</dbReference>
<feature type="region of interest" description="Disordered" evidence="1">
    <location>
        <begin position="125"/>
        <end position="146"/>
    </location>
</feature>
<reference evidence="3" key="2">
    <citation type="submission" date="2024-04" db="EMBL/GenBank/DDBJ databases">
        <authorList>
            <person name="Chen Y."/>
            <person name="Shah S."/>
            <person name="Dougan E. K."/>
            <person name="Thang M."/>
            <person name="Chan C."/>
        </authorList>
    </citation>
    <scope>NUCLEOTIDE SEQUENCE [LARGE SCALE GENOMIC DNA]</scope>
</reference>
<evidence type="ECO:0000313" key="3">
    <source>
        <dbReference type="EMBL" id="CAL1142563.1"/>
    </source>
</evidence>
<reference evidence="2" key="1">
    <citation type="submission" date="2022-10" db="EMBL/GenBank/DDBJ databases">
        <authorList>
            <person name="Chen Y."/>
            <person name="Dougan E. K."/>
            <person name="Chan C."/>
            <person name="Rhodes N."/>
            <person name="Thang M."/>
        </authorList>
    </citation>
    <scope>NUCLEOTIDE SEQUENCE</scope>
</reference>
<feature type="non-terminal residue" evidence="2">
    <location>
        <position position="203"/>
    </location>
</feature>
<dbReference type="EMBL" id="CAMXCT030001342">
    <property type="protein sequence ID" value="CAL4776500.1"/>
    <property type="molecule type" value="Genomic_DNA"/>
</dbReference>
<protein>
    <submittedName>
        <fullName evidence="2">Uncharacterized protein</fullName>
    </submittedName>
</protein>
<evidence type="ECO:0000313" key="4">
    <source>
        <dbReference type="Proteomes" id="UP001152797"/>
    </source>
</evidence>
<proteinExistence type="predicted"/>
<evidence type="ECO:0000313" key="2">
    <source>
        <dbReference type="EMBL" id="CAI3989188.1"/>
    </source>
</evidence>
<name>A0A9P1CDP8_9DINO</name>
<comment type="caution">
    <text evidence="2">The sequence shown here is derived from an EMBL/GenBank/DDBJ whole genome shotgun (WGS) entry which is preliminary data.</text>
</comment>
<gene>
    <name evidence="2" type="ORF">C1SCF055_LOCUS16280</name>
</gene>
<dbReference type="EMBL" id="CAMXCT010001342">
    <property type="protein sequence ID" value="CAI3989188.1"/>
    <property type="molecule type" value="Genomic_DNA"/>
</dbReference>
<dbReference type="Proteomes" id="UP001152797">
    <property type="component" value="Unassembled WGS sequence"/>
</dbReference>
<evidence type="ECO:0000256" key="1">
    <source>
        <dbReference type="SAM" id="MobiDB-lite"/>
    </source>
</evidence>
<dbReference type="AlphaFoldDB" id="A0A9P1CDP8"/>
<accession>A0A9P1CDP8</accession>
<keyword evidence="4" id="KW-1185">Reference proteome</keyword>
<organism evidence="2">
    <name type="scientific">Cladocopium goreaui</name>
    <dbReference type="NCBI Taxonomy" id="2562237"/>
    <lineage>
        <taxon>Eukaryota</taxon>
        <taxon>Sar</taxon>
        <taxon>Alveolata</taxon>
        <taxon>Dinophyceae</taxon>
        <taxon>Suessiales</taxon>
        <taxon>Symbiodiniaceae</taxon>
        <taxon>Cladocopium</taxon>
    </lineage>
</organism>